<comment type="subcellular location">
    <subcellularLocation>
        <location evidence="1">Membrane</location>
    </subcellularLocation>
</comment>
<dbReference type="PRINTS" id="PR00385">
    <property type="entry name" value="P450"/>
</dbReference>
<dbReference type="Pfam" id="PF00067">
    <property type="entry name" value="p450"/>
    <property type="match status" value="1"/>
</dbReference>
<dbReference type="EMBL" id="NKQK01000028">
    <property type="protein sequence ID" value="PSR86252.1"/>
    <property type="molecule type" value="Genomic_DNA"/>
</dbReference>
<protein>
    <submittedName>
        <fullName evidence="13">Cytochrome P450 714C2 like</fullName>
    </submittedName>
</protein>
<proteinExistence type="inferred from homology"/>
<name>A0A2R6P6I6_ACTCC</name>
<dbReference type="PRINTS" id="PR00463">
    <property type="entry name" value="EP450I"/>
</dbReference>
<evidence type="ECO:0000256" key="1">
    <source>
        <dbReference type="ARBA" id="ARBA00004370"/>
    </source>
</evidence>
<keyword evidence="3 11" id="KW-0349">Heme</keyword>
<dbReference type="GO" id="GO:0020037">
    <property type="term" value="F:heme binding"/>
    <property type="evidence" value="ECO:0007669"/>
    <property type="project" value="InterPro"/>
</dbReference>
<dbReference type="GO" id="GO:0005506">
    <property type="term" value="F:iron ion binding"/>
    <property type="evidence" value="ECO:0007669"/>
    <property type="project" value="InterPro"/>
</dbReference>
<evidence type="ECO:0000256" key="9">
    <source>
        <dbReference type="ARBA" id="ARBA00023033"/>
    </source>
</evidence>
<dbReference type="SUPFAM" id="SSF48264">
    <property type="entry name" value="Cytochrome P450"/>
    <property type="match status" value="1"/>
</dbReference>
<dbReference type="InterPro" id="IPR036396">
    <property type="entry name" value="Cyt_P450_sf"/>
</dbReference>
<keyword evidence="10" id="KW-0472">Membrane</keyword>
<gene>
    <name evidence="13" type="ORF">CEY00_Acc31890</name>
</gene>
<dbReference type="InParanoid" id="A0A2R6P6I6"/>
<dbReference type="OrthoDB" id="1470350at2759"/>
<dbReference type="InterPro" id="IPR001128">
    <property type="entry name" value="Cyt_P450"/>
</dbReference>
<dbReference type="InterPro" id="IPR017972">
    <property type="entry name" value="Cyt_P450_CS"/>
</dbReference>
<evidence type="ECO:0000256" key="11">
    <source>
        <dbReference type="PIRSR" id="PIRSR602401-1"/>
    </source>
</evidence>
<dbReference type="Gramene" id="PSR86252">
    <property type="protein sequence ID" value="PSR86252"/>
    <property type="gene ID" value="CEY00_Acc31890"/>
</dbReference>
<evidence type="ECO:0000256" key="10">
    <source>
        <dbReference type="ARBA" id="ARBA00023136"/>
    </source>
</evidence>
<keyword evidence="9 12" id="KW-0503">Monooxygenase</keyword>
<dbReference type="GO" id="GO:0016020">
    <property type="term" value="C:membrane"/>
    <property type="evidence" value="ECO:0007669"/>
    <property type="project" value="UniProtKB-SubCell"/>
</dbReference>
<comment type="caution">
    <text evidence="13">The sequence shown here is derived from an EMBL/GenBank/DDBJ whole genome shotgun (WGS) entry which is preliminary data.</text>
</comment>
<dbReference type="STRING" id="1590841.A0A2R6P6I6"/>
<keyword evidence="7 12" id="KW-0560">Oxidoreductase</keyword>
<dbReference type="InterPro" id="IPR002401">
    <property type="entry name" value="Cyt_P450_E_grp-I"/>
</dbReference>
<evidence type="ECO:0000256" key="7">
    <source>
        <dbReference type="ARBA" id="ARBA00023002"/>
    </source>
</evidence>
<comment type="cofactor">
    <cofactor evidence="11">
        <name>heme</name>
        <dbReference type="ChEBI" id="CHEBI:30413"/>
    </cofactor>
</comment>
<feature type="binding site" description="axial binding residue" evidence="11">
    <location>
        <position position="466"/>
    </location>
    <ligand>
        <name>heme</name>
        <dbReference type="ChEBI" id="CHEBI:30413"/>
    </ligand>
    <ligandPart>
        <name>Fe</name>
        <dbReference type="ChEBI" id="CHEBI:18248"/>
    </ligandPart>
</feature>
<evidence type="ECO:0000256" key="3">
    <source>
        <dbReference type="ARBA" id="ARBA00022617"/>
    </source>
</evidence>
<evidence type="ECO:0000313" key="14">
    <source>
        <dbReference type="Proteomes" id="UP000241394"/>
    </source>
</evidence>
<reference evidence="14" key="2">
    <citation type="journal article" date="2018" name="BMC Genomics">
        <title>A manually annotated Actinidia chinensis var. chinensis (kiwifruit) genome highlights the challenges associated with draft genomes and gene prediction in plants.</title>
        <authorList>
            <person name="Pilkington S.M."/>
            <person name="Crowhurst R."/>
            <person name="Hilario E."/>
            <person name="Nardozza S."/>
            <person name="Fraser L."/>
            <person name="Peng Y."/>
            <person name="Gunaseelan K."/>
            <person name="Simpson R."/>
            <person name="Tahir J."/>
            <person name="Deroles S.C."/>
            <person name="Templeton K."/>
            <person name="Luo Z."/>
            <person name="Davy M."/>
            <person name="Cheng C."/>
            <person name="McNeilage M."/>
            <person name="Scaglione D."/>
            <person name="Liu Y."/>
            <person name="Zhang Q."/>
            <person name="Datson P."/>
            <person name="De Silva N."/>
            <person name="Gardiner S.E."/>
            <person name="Bassett H."/>
            <person name="Chagne D."/>
            <person name="McCallum J."/>
            <person name="Dzierzon H."/>
            <person name="Deng C."/>
            <person name="Wang Y.Y."/>
            <person name="Barron L."/>
            <person name="Manako K."/>
            <person name="Bowen J."/>
            <person name="Foster T.M."/>
            <person name="Erridge Z.A."/>
            <person name="Tiffin H."/>
            <person name="Waite C.N."/>
            <person name="Davies K.M."/>
            <person name="Grierson E.P."/>
            <person name="Laing W.A."/>
            <person name="Kirk R."/>
            <person name="Chen X."/>
            <person name="Wood M."/>
            <person name="Montefiori M."/>
            <person name="Brummell D.A."/>
            <person name="Schwinn K.E."/>
            <person name="Catanach A."/>
            <person name="Fullerton C."/>
            <person name="Li D."/>
            <person name="Meiyalaghan S."/>
            <person name="Nieuwenhuizen N."/>
            <person name="Read N."/>
            <person name="Prakash R."/>
            <person name="Hunter D."/>
            <person name="Zhang H."/>
            <person name="McKenzie M."/>
            <person name="Knabel M."/>
            <person name="Harris A."/>
            <person name="Allan A.C."/>
            <person name="Gleave A."/>
            <person name="Chen A."/>
            <person name="Janssen B.J."/>
            <person name="Plunkett B."/>
            <person name="Ampomah-Dwamena C."/>
            <person name="Voogd C."/>
            <person name="Leif D."/>
            <person name="Lafferty D."/>
            <person name="Souleyre E.J.F."/>
            <person name="Varkonyi-Gasic E."/>
            <person name="Gambi F."/>
            <person name="Hanley J."/>
            <person name="Yao J.L."/>
            <person name="Cheung J."/>
            <person name="David K.M."/>
            <person name="Warren B."/>
            <person name="Marsh K."/>
            <person name="Snowden K.C."/>
            <person name="Lin-Wang K."/>
            <person name="Brian L."/>
            <person name="Martinez-Sanchez M."/>
            <person name="Wang M."/>
            <person name="Ileperuma N."/>
            <person name="Macnee N."/>
            <person name="Campin R."/>
            <person name="McAtee P."/>
            <person name="Drummond R.S.M."/>
            <person name="Espley R.V."/>
            <person name="Ireland H.S."/>
            <person name="Wu R."/>
            <person name="Atkinson R.G."/>
            <person name="Karunairetnam S."/>
            <person name="Bulley S."/>
            <person name="Chunkath S."/>
            <person name="Hanley Z."/>
            <person name="Storey R."/>
            <person name="Thrimawithana A.H."/>
            <person name="Thomson S."/>
            <person name="David C."/>
            <person name="Testolin R."/>
            <person name="Huang H."/>
            <person name="Hellens R.P."/>
            <person name="Schaffer R.J."/>
        </authorList>
    </citation>
    <scope>NUCLEOTIDE SEQUENCE [LARGE SCALE GENOMIC DNA]</scope>
    <source>
        <strain evidence="14">cv. Red5</strain>
    </source>
</reference>
<evidence type="ECO:0000256" key="2">
    <source>
        <dbReference type="ARBA" id="ARBA00010617"/>
    </source>
</evidence>
<keyword evidence="4" id="KW-0812">Transmembrane</keyword>
<evidence type="ECO:0000256" key="5">
    <source>
        <dbReference type="ARBA" id="ARBA00022723"/>
    </source>
</evidence>
<reference evidence="13 14" key="1">
    <citation type="submission" date="2017-07" db="EMBL/GenBank/DDBJ databases">
        <title>An improved, manually edited Actinidia chinensis var. chinensis (kiwifruit) genome highlights the challenges associated with draft genomes and gene prediction in plants.</title>
        <authorList>
            <person name="Pilkington S."/>
            <person name="Crowhurst R."/>
            <person name="Hilario E."/>
            <person name="Nardozza S."/>
            <person name="Fraser L."/>
            <person name="Peng Y."/>
            <person name="Gunaseelan K."/>
            <person name="Simpson R."/>
            <person name="Tahir J."/>
            <person name="Deroles S."/>
            <person name="Templeton K."/>
            <person name="Luo Z."/>
            <person name="Davy M."/>
            <person name="Cheng C."/>
            <person name="Mcneilage M."/>
            <person name="Scaglione D."/>
            <person name="Liu Y."/>
            <person name="Zhang Q."/>
            <person name="Datson P."/>
            <person name="De Silva N."/>
            <person name="Gardiner S."/>
            <person name="Bassett H."/>
            <person name="Chagne D."/>
            <person name="Mccallum J."/>
            <person name="Dzierzon H."/>
            <person name="Deng C."/>
            <person name="Wang Y.-Y."/>
            <person name="Barron N."/>
            <person name="Manako K."/>
            <person name="Bowen J."/>
            <person name="Foster T."/>
            <person name="Erridge Z."/>
            <person name="Tiffin H."/>
            <person name="Waite C."/>
            <person name="Davies K."/>
            <person name="Grierson E."/>
            <person name="Laing W."/>
            <person name="Kirk R."/>
            <person name="Chen X."/>
            <person name="Wood M."/>
            <person name="Montefiori M."/>
            <person name="Brummell D."/>
            <person name="Schwinn K."/>
            <person name="Catanach A."/>
            <person name="Fullerton C."/>
            <person name="Li D."/>
            <person name="Meiyalaghan S."/>
            <person name="Nieuwenhuizen N."/>
            <person name="Read N."/>
            <person name="Prakash R."/>
            <person name="Hunter D."/>
            <person name="Zhang H."/>
            <person name="Mckenzie M."/>
            <person name="Knabel M."/>
            <person name="Harris A."/>
            <person name="Allan A."/>
            <person name="Chen A."/>
            <person name="Janssen B."/>
            <person name="Plunkett B."/>
            <person name="Dwamena C."/>
            <person name="Voogd C."/>
            <person name="Leif D."/>
            <person name="Lafferty D."/>
            <person name="Souleyre E."/>
            <person name="Varkonyi-Gasic E."/>
            <person name="Gambi F."/>
            <person name="Hanley J."/>
            <person name="Yao J.-L."/>
            <person name="Cheung J."/>
            <person name="David K."/>
            <person name="Warren B."/>
            <person name="Marsh K."/>
            <person name="Snowden K."/>
            <person name="Lin-Wang K."/>
            <person name="Brian L."/>
            <person name="Martinez-Sanchez M."/>
            <person name="Wang M."/>
            <person name="Ileperuma N."/>
            <person name="Macnee N."/>
            <person name="Campin R."/>
            <person name="Mcatee P."/>
            <person name="Drummond R."/>
            <person name="Espley R."/>
            <person name="Ireland H."/>
            <person name="Wu R."/>
            <person name="Atkinson R."/>
            <person name="Karunairetnam S."/>
            <person name="Bulley S."/>
            <person name="Chunkath S."/>
            <person name="Hanley Z."/>
            <person name="Storey R."/>
            <person name="Thrimawithana A."/>
            <person name="Thomson S."/>
            <person name="David C."/>
            <person name="Testolin R."/>
        </authorList>
    </citation>
    <scope>NUCLEOTIDE SEQUENCE [LARGE SCALE GENOMIC DNA]</scope>
    <source>
        <strain evidence="14">cv. Red5</strain>
        <tissue evidence="13">Young leaf</tissue>
    </source>
</reference>
<dbReference type="AlphaFoldDB" id="A0A2R6P6I6"/>
<dbReference type="GO" id="GO:0004497">
    <property type="term" value="F:monooxygenase activity"/>
    <property type="evidence" value="ECO:0007669"/>
    <property type="project" value="UniProtKB-KW"/>
</dbReference>
<dbReference type="InterPro" id="IPR050665">
    <property type="entry name" value="Cytochrome_P450_Monooxygen"/>
</dbReference>
<evidence type="ECO:0000256" key="8">
    <source>
        <dbReference type="ARBA" id="ARBA00023004"/>
    </source>
</evidence>
<dbReference type="PANTHER" id="PTHR24282:SF196">
    <property type="entry name" value="CYTOCHROME P450 714C2"/>
    <property type="match status" value="1"/>
</dbReference>
<accession>A0A2R6P6I6</accession>
<organism evidence="13 14">
    <name type="scientific">Actinidia chinensis var. chinensis</name>
    <name type="common">Chinese soft-hair kiwi</name>
    <dbReference type="NCBI Taxonomy" id="1590841"/>
    <lineage>
        <taxon>Eukaryota</taxon>
        <taxon>Viridiplantae</taxon>
        <taxon>Streptophyta</taxon>
        <taxon>Embryophyta</taxon>
        <taxon>Tracheophyta</taxon>
        <taxon>Spermatophyta</taxon>
        <taxon>Magnoliopsida</taxon>
        <taxon>eudicotyledons</taxon>
        <taxon>Gunneridae</taxon>
        <taxon>Pentapetalae</taxon>
        <taxon>asterids</taxon>
        <taxon>Ericales</taxon>
        <taxon>Actinidiaceae</taxon>
        <taxon>Actinidia</taxon>
    </lineage>
</organism>
<evidence type="ECO:0000256" key="12">
    <source>
        <dbReference type="RuleBase" id="RU000461"/>
    </source>
</evidence>
<dbReference type="GO" id="GO:0016705">
    <property type="term" value="F:oxidoreductase activity, acting on paired donors, with incorporation or reduction of molecular oxygen"/>
    <property type="evidence" value="ECO:0007669"/>
    <property type="project" value="InterPro"/>
</dbReference>
<dbReference type="PANTHER" id="PTHR24282">
    <property type="entry name" value="CYTOCHROME P450 FAMILY MEMBER"/>
    <property type="match status" value="1"/>
</dbReference>
<dbReference type="Proteomes" id="UP000241394">
    <property type="component" value="Chromosome LG28"/>
</dbReference>
<comment type="similarity">
    <text evidence="2 12">Belongs to the cytochrome P450 family.</text>
</comment>
<evidence type="ECO:0000313" key="13">
    <source>
        <dbReference type="EMBL" id="PSR86252.1"/>
    </source>
</evidence>
<keyword evidence="6" id="KW-1133">Transmembrane helix</keyword>
<evidence type="ECO:0000256" key="4">
    <source>
        <dbReference type="ARBA" id="ARBA00022692"/>
    </source>
</evidence>
<keyword evidence="5 11" id="KW-0479">Metal-binding</keyword>
<keyword evidence="8 11" id="KW-0408">Iron</keyword>
<sequence>METQIMMKIFVSVAVVGALGWLVRLYNALVKKPQSVRAQLGKQGISGPPPTFILGNILEIRKARSGSDKAETPTADQPQISHDYDGNIMPVFDTWRQKYGKLFTFSLGNKQIVHVTRPDVVKEITRITSMDFGRPSYHRKELAPLFGEGILPSNGPLWQYQKKILAPELHMDKVKGMTTLVWESATMLLDIWKSRIEAEGGVADIHIDQDLLDFSGDVISRACFGSNYAKGKEIFCKLNVLKDAMAKRIFNIGVPGLGLLPTKNNRLIWSLVKEIHKLIVKVVRERKESEHVHKDLLQTVLEGAENGDMSRDAKESFIVDNCKNIYLAAQETVAITAAWCLMLLASNPEWQERVRAEILEIWGDQVPDSEMLRKAKLTTMVIQETLRLYPPGIALSREALKDVNIGGIDVPQGVNLWTMVMKLHTDPETWGPDSFSFNPERFANGISAACKVPQSYLPFGFGPRVCLGQNLAMLELKMTLGLVLSNFSLSISPKYVHSPVMKFVIEPKHGINLLIKKL</sequence>
<evidence type="ECO:0000256" key="6">
    <source>
        <dbReference type="ARBA" id="ARBA00022989"/>
    </source>
</evidence>
<keyword evidence="14" id="KW-1185">Reference proteome</keyword>
<dbReference type="PROSITE" id="PS00086">
    <property type="entry name" value="CYTOCHROME_P450"/>
    <property type="match status" value="1"/>
</dbReference>
<dbReference type="Gene3D" id="1.10.630.10">
    <property type="entry name" value="Cytochrome P450"/>
    <property type="match status" value="1"/>
</dbReference>